<feature type="domain" description="Enoyl reductase (ER)" evidence="1">
    <location>
        <begin position="12"/>
        <end position="327"/>
    </location>
</feature>
<dbReference type="RefSeq" id="WP_115822046.1">
    <property type="nucleotide sequence ID" value="NZ_QUAE01000001.1"/>
</dbReference>
<dbReference type="NCBIfam" id="TIGR02823">
    <property type="entry name" value="oxido_YhdH"/>
    <property type="match status" value="1"/>
</dbReference>
<dbReference type="InterPro" id="IPR051397">
    <property type="entry name" value="Zn-ADH-like_protein"/>
</dbReference>
<dbReference type="Gene3D" id="3.90.180.10">
    <property type="entry name" value="Medium-chain alcohol dehydrogenases, catalytic domain"/>
    <property type="match status" value="1"/>
</dbReference>
<sequence>MTKEFKALVVNKTDEDFSVNVESLSFNDLPEGDVTIRVHYSSVNYKDGLASIPNGKIVQSYPFVPGIDLAGTVVSSDDDRYQEGDEVVVTSYELGVSHYGGYSEYARVPGDWVVPLPENMSLKEAMAFGTAGFTAALSVHRLEESGVTPEDGTILVTGATGGVGSMAVSMLAKRGYHVTASTGKESEHEYLKTLGAEEIISREEVTPEKIRPIGKQKWAGVVDPVGGKTLASVLSNTKYGGAVAVSGLTAGVEVPTTVFPFILRGVNLLGIDSVYCPKDLREKLWQRMAADLKPDDLGEIENEVSLKELPDTLSDILQGKVRGRTVVNILS</sequence>
<name>A0A3E0JE35_9BACI</name>
<dbReference type="Pfam" id="PF00107">
    <property type="entry name" value="ADH_zinc_N"/>
    <property type="match status" value="1"/>
</dbReference>
<evidence type="ECO:0000259" key="1">
    <source>
        <dbReference type="SMART" id="SM00829"/>
    </source>
</evidence>
<dbReference type="EMBL" id="QUAE01000001">
    <property type="protein sequence ID" value="REJ11057.1"/>
    <property type="molecule type" value="Genomic_DNA"/>
</dbReference>
<dbReference type="Proteomes" id="UP000256305">
    <property type="component" value="Unassembled WGS sequence"/>
</dbReference>
<dbReference type="InterPro" id="IPR013154">
    <property type="entry name" value="ADH-like_N"/>
</dbReference>
<gene>
    <name evidence="2" type="ORF">DYE48_01265</name>
</gene>
<dbReference type="AlphaFoldDB" id="A0A3E0JE35"/>
<dbReference type="PANTHER" id="PTHR43677">
    <property type="entry name" value="SHORT-CHAIN DEHYDROGENASE/REDUCTASE"/>
    <property type="match status" value="1"/>
</dbReference>
<dbReference type="Gene3D" id="3.40.50.720">
    <property type="entry name" value="NAD(P)-binding Rossmann-like Domain"/>
    <property type="match status" value="1"/>
</dbReference>
<keyword evidence="3" id="KW-1185">Reference proteome</keyword>
<dbReference type="Pfam" id="PF08240">
    <property type="entry name" value="ADH_N"/>
    <property type="match status" value="1"/>
</dbReference>
<dbReference type="InterPro" id="IPR036291">
    <property type="entry name" value="NAD(P)-bd_dom_sf"/>
</dbReference>
<dbReference type="InterPro" id="IPR020843">
    <property type="entry name" value="ER"/>
</dbReference>
<evidence type="ECO:0000313" key="3">
    <source>
        <dbReference type="Proteomes" id="UP000256305"/>
    </source>
</evidence>
<dbReference type="CDD" id="cd08289">
    <property type="entry name" value="MDR_yhfp_like"/>
    <property type="match status" value="1"/>
</dbReference>
<protein>
    <submittedName>
        <fullName evidence="2">Oxidoreductase</fullName>
    </submittedName>
</protein>
<dbReference type="PANTHER" id="PTHR43677:SF1">
    <property type="entry name" value="ACRYLYL-COA REDUCTASE ACUI-RELATED"/>
    <property type="match status" value="1"/>
</dbReference>
<comment type="caution">
    <text evidence="2">The sequence shown here is derived from an EMBL/GenBank/DDBJ whole genome shotgun (WGS) entry which is preliminary data.</text>
</comment>
<dbReference type="SUPFAM" id="SSF50129">
    <property type="entry name" value="GroES-like"/>
    <property type="match status" value="1"/>
</dbReference>
<accession>A0A3E0JE35</accession>
<dbReference type="SMART" id="SM00829">
    <property type="entry name" value="PKS_ER"/>
    <property type="match status" value="1"/>
</dbReference>
<dbReference type="GO" id="GO:0043957">
    <property type="term" value="F:acryloyl-CoA reductase (NADPH) activity"/>
    <property type="evidence" value="ECO:0007669"/>
    <property type="project" value="TreeGrafter"/>
</dbReference>
<evidence type="ECO:0000313" key="2">
    <source>
        <dbReference type="EMBL" id="REJ11057.1"/>
    </source>
</evidence>
<dbReference type="InterPro" id="IPR013149">
    <property type="entry name" value="ADH-like_C"/>
</dbReference>
<dbReference type="InterPro" id="IPR011032">
    <property type="entry name" value="GroES-like_sf"/>
</dbReference>
<reference evidence="2 3" key="1">
    <citation type="submission" date="2018-08" db="EMBL/GenBank/DDBJ databases">
        <title>Genome sequence of Halobacillus trueperi KCTC 3686.</title>
        <authorList>
            <person name="Cho K.H."/>
            <person name="Kwak M.-J."/>
            <person name="Kim B.-Y."/>
            <person name="Chun J."/>
        </authorList>
    </citation>
    <scope>NUCLEOTIDE SEQUENCE [LARGE SCALE GENOMIC DNA]</scope>
    <source>
        <strain evidence="2 3">KCTC 3686</strain>
    </source>
</reference>
<organism evidence="2 3">
    <name type="scientific">Halobacillus trueperi</name>
    <dbReference type="NCBI Taxonomy" id="156205"/>
    <lineage>
        <taxon>Bacteria</taxon>
        <taxon>Bacillati</taxon>
        <taxon>Bacillota</taxon>
        <taxon>Bacilli</taxon>
        <taxon>Bacillales</taxon>
        <taxon>Bacillaceae</taxon>
        <taxon>Halobacillus</taxon>
    </lineage>
</organism>
<dbReference type="InterPro" id="IPR014188">
    <property type="entry name" value="Acrylyl-CoA_reductase_AcuI"/>
</dbReference>
<dbReference type="SUPFAM" id="SSF51735">
    <property type="entry name" value="NAD(P)-binding Rossmann-fold domains"/>
    <property type="match status" value="1"/>
</dbReference>
<proteinExistence type="predicted"/>